<evidence type="ECO:0000256" key="4">
    <source>
        <dbReference type="ARBA" id="ARBA00022692"/>
    </source>
</evidence>
<feature type="transmembrane region" description="Helical" evidence="7">
    <location>
        <begin position="86"/>
        <end position="107"/>
    </location>
</feature>
<keyword evidence="9" id="KW-0808">Transferase</keyword>
<dbReference type="Pfam" id="PF01757">
    <property type="entry name" value="Acyl_transf_3"/>
    <property type="match status" value="1"/>
</dbReference>
<proteinExistence type="inferred from homology"/>
<organism evidence="9 10">
    <name type="scientific">Neiella holothuriorum</name>
    <dbReference type="NCBI Taxonomy" id="2870530"/>
    <lineage>
        <taxon>Bacteria</taxon>
        <taxon>Pseudomonadati</taxon>
        <taxon>Pseudomonadota</taxon>
        <taxon>Gammaproteobacteria</taxon>
        <taxon>Alteromonadales</taxon>
        <taxon>Echinimonadaceae</taxon>
        <taxon>Neiella</taxon>
    </lineage>
</organism>
<feature type="domain" description="Acyltransferase 3" evidence="8">
    <location>
        <begin position="6"/>
        <end position="328"/>
    </location>
</feature>
<feature type="transmembrane region" description="Helical" evidence="7">
    <location>
        <begin position="255"/>
        <end position="271"/>
    </location>
</feature>
<keyword evidence="5 7" id="KW-1133">Transmembrane helix</keyword>
<evidence type="ECO:0000259" key="8">
    <source>
        <dbReference type="Pfam" id="PF01757"/>
    </source>
</evidence>
<keyword evidence="10" id="KW-1185">Reference proteome</keyword>
<gene>
    <name evidence="9" type="ORF">K0504_01120</name>
</gene>
<evidence type="ECO:0000256" key="2">
    <source>
        <dbReference type="ARBA" id="ARBA00007400"/>
    </source>
</evidence>
<protein>
    <submittedName>
        <fullName evidence="9">Acyltransferase</fullName>
    </submittedName>
</protein>
<feature type="transmembrane region" description="Helical" evidence="7">
    <location>
        <begin position="48"/>
        <end position="65"/>
    </location>
</feature>
<evidence type="ECO:0000256" key="6">
    <source>
        <dbReference type="ARBA" id="ARBA00023136"/>
    </source>
</evidence>
<feature type="transmembrane region" description="Helical" evidence="7">
    <location>
        <begin position="198"/>
        <end position="215"/>
    </location>
</feature>
<evidence type="ECO:0000256" key="3">
    <source>
        <dbReference type="ARBA" id="ARBA00022475"/>
    </source>
</evidence>
<feature type="transmembrane region" description="Helical" evidence="7">
    <location>
        <begin position="283"/>
        <end position="299"/>
    </location>
</feature>
<evidence type="ECO:0000313" key="10">
    <source>
        <dbReference type="Proteomes" id="UP001166251"/>
    </source>
</evidence>
<evidence type="ECO:0000256" key="1">
    <source>
        <dbReference type="ARBA" id="ARBA00004651"/>
    </source>
</evidence>
<keyword evidence="6 7" id="KW-0472">Membrane</keyword>
<keyword evidence="4 7" id="KW-0812">Transmembrane</keyword>
<sequence length="345" mass="38230">MATRIDSVDTVRLLAITGIIAIHSGPFRNHGFEATDEYQLGGVLFNQLARFAVPFFFIISGYFFGYKVRTGANHFDIASKTCKRIISLYLIWSLIYLLPYNVSSLFIDGSDGPFSLANQQFNLLLEEPSRIIFVGAKGHLWFLSSLILCTAIAAFLLRYRQTGLLIALAIGCYVVGVLAKAYEATPIGIELDFNTRNGPFFGLIYFVTGYLLSGVNNREKWFSYGLILLLVGGGLGLVESSYLHREYGASPYPDFVFATVIFGLGSALMSLSNHPLLCNRKLATIGQMTLGIYALHYMVIDLLKPLDIAFNHPLWEVGYVFVVLLMSIGASKLLLAFPRTKKLVA</sequence>
<dbReference type="InterPro" id="IPR002656">
    <property type="entry name" value="Acyl_transf_3_dom"/>
</dbReference>
<keyword evidence="3" id="KW-1003">Cell membrane</keyword>
<dbReference type="Proteomes" id="UP001166251">
    <property type="component" value="Unassembled WGS sequence"/>
</dbReference>
<keyword evidence="9" id="KW-0012">Acyltransferase</keyword>
<evidence type="ECO:0000256" key="5">
    <source>
        <dbReference type="ARBA" id="ARBA00022989"/>
    </source>
</evidence>
<dbReference type="RefSeq" id="WP_220102296.1">
    <property type="nucleotide sequence ID" value="NZ_JAHZSS010000001.1"/>
</dbReference>
<comment type="caution">
    <text evidence="9">The sequence shown here is derived from an EMBL/GenBank/DDBJ whole genome shotgun (WGS) entry which is preliminary data.</text>
</comment>
<feature type="transmembrane region" description="Helical" evidence="7">
    <location>
        <begin position="222"/>
        <end position="243"/>
    </location>
</feature>
<feature type="transmembrane region" description="Helical" evidence="7">
    <location>
        <begin position="319"/>
        <end position="337"/>
    </location>
</feature>
<dbReference type="PANTHER" id="PTHR40074">
    <property type="entry name" value="O-ACETYLTRANSFERASE WECH"/>
    <property type="match status" value="1"/>
</dbReference>
<feature type="transmembrane region" description="Helical" evidence="7">
    <location>
        <begin position="138"/>
        <end position="157"/>
    </location>
</feature>
<dbReference type="GO" id="GO:0016746">
    <property type="term" value="F:acyltransferase activity"/>
    <property type="evidence" value="ECO:0007669"/>
    <property type="project" value="UniProtKB-KW"/>
</dbReference>
<reference evidence="9" key="1">
    <citation type="submission" date="2021-07" db="EMBL/GenBank/DDBJ databases">
        <title>Neiella marina sp. nov., isolated from the intestinal content of sea cucumber Apostichopus japonicus.</title>
        <authorList>
            <person name="Bai X."/>
        </authorList>
    </citation>
    <scope>NUCLEOTIDE SEQUENCE</scope>
    <source>
        <strain evidence="9">126</strain>
    </source>
</reference>
<dbReference type="EMBL" id="JAHZSS010000001">
    <property type="protein sequence ID" value="MBW8189621.1"/>
    <property type="molecule type" value="Genomic_DNA"/>
</dbReference>
<dbReference type="PANTHER" id="PTHR40074:SF2">
    <property type="entry name" value="O-ACETYLTRANSFERASE WECH"/>
    <property type="match status" value="1"/>
</dbReference>
<evidence type="ECO:0000256" key="7">
    <source>
        <dbReference type="SAM" id="Phobius"/>
    </source>
</evidence>
<name>A0ABS7EBB7_9GAMM</name>
<evidence type="ECO:0000313" key="9">
    <source>
        <dbReference type="EMBL" id="MBW8189621.1"/>
    </source>
</evidence>
<feature type="transmembrane region" description="Helical" evidence="7">
    <location>
        <begin position="164"/>
        <end position="182"/>
    </location>
</feature>
<comment type="similarity">
    <text evidence="2">Belongs to the acyltransferase 3 family.</text>
</comment>
<accession>A0ABS7EBB7</accession>
<comment type="subcellular location">
    <subcellularLocation>
        <location evidence="1">Cell membrane</location>
        <topology evidence="1">Multi-pass membrane protein</topology>
    </subcellularLocation>
</comment>